<dbReference type="EMBL" id="JBCGBO010000025">
    <property type="protein sequence ID" value="KAK9177223.1"/>
    <property type="molecule type" value="Genomic_DNA"/>
</dbReference>
<dbReference type="AlphaFoldDB" id="A0AAP0LLZ3"/>
<organism evidence="1 2">
    <name type="scientific">Citrus x changshan-huyou</name>
    <dbReference type="NCBI Taxonomy" id="2935761"/>
    <lineage>
        <taxon>Eukaryota</taxon>
        <taxon>Viridiplantae</taxon>
        <taxon>Streptophyta</taxon>
        <taxon>Embryophyta</taxon>
        <taxon>Tracheophyta</taxon>
        <taxon>Spermatophyta</taxon>
        <taxon>Magnoliopsida</taxon>
        <taxon>eudicotyledons</taxon>
        <taxon>Gunneridae</taxon>
        <taxon>Pentapetalae</taxon>
        <taxon>rosids</taxon>
        <taxon>malvids</taxon>
        <taxon>Sapindales</taxon>
        <taxon>Rutaceae</taxon>
        <taxon>Aurantioideae</taxon>
        <taxon>Citrus</taxon>
    </lineage>
</organism>
<protein>
    <submittedName>
        <fullName evidence="1">Uncharacterized protein</fullName>
    </submittedName>
</protein>
<evidence type="ECO:0000313" key="2">
    <source>
        <dbReference type="Proteomes" id="UP001428341"/>
    </source>
</evidence>
<dbReference type="Proteomes" id="UP001428341">
    <property type="component" value="Unassembled WGS sequence"/>
</dbReference>
<gene>
    <name evidence="1" type="ORF">WN944_029242</name>
</gene>
<comment type="caution">
    <text evidence="1">The sequence shown here is derived from an EMBL/GenBank/DDBJ whole genome shotgun (WGS) entry which is preliminary data.</text>
</comment>
<proteinExistence type="predicted"/>
<reference evidence="1 2" key="1">
    <citation type="submission" date="2024-05" db="EMBL/GenBank/DDBJ databases">
        <title>Haplotype-resolved chromosome-level genome assembly of Huyou (Citrus changshanensis).</title>
        <authorList>
            <person name="Miao C."/>
            <person name="Chen W."/>
            <person name="Wu Y."/>
            <person name="Wang L."/>
            <person name="Zhao S."/>
            <person name="Grierson D."/>
            <person name="Xu C."/>
            <person name="Chen K."/>
        </authorList>
    </citation>
    <scope>NUCLEOTIDE SEQUENCE [LARGE SCALE GENOMIC DNA]</scope>
    <source>
        <strain evidence="1">01-14</strain>
        <tissue evidence="1">Leaf</tissue>
    </source>
</reference>
<sequence>MQTCKAESAMRANGLEGFLNGNKICPDQLLTQEIEIYGVKNAVGESSADRSQENPAFVAWKRATKVTGIEMLIGVVTIEEEVALAKVFQGKEGVIRIMVVIGTMDLGVVVEEAIMVLI</sequence>
<keyword evidence="2" id="KW-1185">Reference proteome</keyword>
<name>A0AAP0LLZ3_9ROSI</name>
<evidence type="ECO:0000313" key="1">
    <source>
        <dbReference type="EMBL" id="KAK9177223.1"/>
    </source>
</evidence>
<accession>A0AAP0LLZ3</accession>